<accession>H2EEK8</accession>
<sequence>MSKSAKKEIIYIKKCSKNIISDCVIEGPDEMFIKGTNKCKPCHNALNREGYKRNRDKILKRKKMYNKEYVRRENVKERRRVYKRTEKYKAYARNYANNKHKTNLIERLKTNIRNRIRHSVKKRNESSSELIGCPIELLIEWLEFNFDENMNWTNYGSYWHMDHIKPCSSFNLDDILEREKCFNWTNVAPMKASENESKHAKIDEELILFYNKRLVEFCNQYLKKYVDN</sequence>
<reference evidence="1" key="1">
    <citation type="submission" date="2011-10" db="EMBL/GenBank/DDBJ databases">
        <title>Provirophages and transpovirons: unique mobilome of giant viruses.</title>
        <authorList>
            <person name="Desnues C."/>
            <person name="LaScola B."/>
            <person name="Yutin N."/>
            <person name="Fournous G."/>
            <person name="Koonin E."/>
            <person name="Raoult D."/>
        </authorList>
    </citation>
    <scope>NUCLEOTIDE SEQUENCE</scope>
    <source>
        <strain evidence="1">Mv13-mv</strain>
    </source>
</reference>
<evidence type="ECO:0000313" key="1">
    <source>
        <dbReference type="EMBL" id="AEX62831.1"/>
    </source>
</evidence>
<dbReference type="EMBL" id="JN885998">
    <property type="protein sequence ID" value="AEX62831.1"/>
    <property type="molecule type" value="Genomic_DNA"/>
</dbReference>
<protein>
    <recommendedName>
        <fullName evidence="2">Nuclease</fullName>
    </recommendedName>
</protein>
<proteinExistence type="predicted"/>
<name>H2EEK8_9VIRU</name>
<organism evidence="1">
    <name type="scientific">Moumouvirus sp. 'Monve'</name>
    <dbReference type="NCBI Taxonomy" id="1128131"/>
    <lineage>
        <taxon>Viruses</taxon>
        <taxon>Varidnaviria</taxon>
        <taxon>Bamfordvirae</taxon>
        <taxon>Nucleocytoviricota</taxon>
        <taxon>Megaviricetes</taxon>
        <taxon>Imitervirales</taxon>
        <taxon>Mimiviridae</taxon>
        <taxon>Megamimivirinae</taxon>
        <taxon>Moumouvirus</taxon>
    </lineage>
</organism>
<evidence type="ECO:0008006" key="2">
    <source>
        <dbReference type="Google" id="ProtNLM"/>
    </source>
</evidence>
<gene>
    <name evidence="1" type="ORF">mv_R626</name>
</gene>